<dbReference type="InterPro" id="IPR007016">
    <property type="entry name" value="O-antigen_ligase-rel_domated"/>
</dbReference>
<dbReference type="PANTHER" id="PTHR37422:SF23">
    <property type="entry name" value="TEICHURONIC ACID BIOSYNTHESIS PROTEIN TUAE"/>
    <property type="match status" value="1"/>
</dbReference>
<keyword evidence="3 5" id="KW-1133">Transmembrane helix</keyword>
<feature type="transmembrane region" description="Helical" evidence="5">
    <location>
        <begin position="305"/>
        <end position="323"/>
    </location>
</feature>
<dbReference type="RefSeq" id="WP_156991238.1">
    <property type="nucleotide sequence ID" value="NZ_VWXL01000100.1"/>
</dbReference>
<reference evidence="7 8" key="1">
    <citation type="submission" date="2019-09" db="EMBL/GenBank/DDBJ databases">
        <title>Genome sequence of Clostridium sp. EA1.</title>
        <authorList>
            <person name="Poehlein A."/>
            <person name="Bengelsdorf F.R."/>
            <person name="Daniel R."/>
        </authorList>
    </citation>
    <scope>NUCLEOTIDE SEQUENCE [LARGE SCALE GENOMIC DNA]</scope>
    <source>
        <strain evidence="7 8">EA1</strain>
    </source>
</reference>
<dbReference type="AlphaFoldDB" id="A0A6N8I319"/>
<dbReference type="Pfam" id="PF04932">
    <property type="entry name" value="Wzy_C"/>
    <property type="match status" value="1"/>
</dbReference>
<feature type="transmembrane region" description="Helical" evidence="5">
    <location>
        <begin position="280"/>
        <end position="298"/>
    </location>
</feature>
<evidence type="ECO:0000313" key="8">
    <source>
        <dbReference type="Proteomes" id="UP000469440"/>
    </source>
</evidence>
<evidence type="ECO:0000259" key="6">
    <source>
        <dbReference type="Pfam" id="PF04932"/>
    </source>
</evidence>
<proteinExistence type="predicted"/>
<dbReference type="GO" id="GO:0016020">
    <property type="term" value="C:membrane"/>
    <property type="evidence" value="ECO:0007669"/>
    <property type="project" value="UniProtKB-SubCell"/>
</dbReference>
<feature type="domain" description="O-antigen ligase-related" evidence="6">
    <location>
        <begin position="264"/>
        <end position="553"/>
    </location>
</feature>
<sequence>MSSKKKAIAAKKNSKKAEATSVLLSSDRNRLFLPVLLALAVIPLTVHMTIVSVDPNEAKIIGTDTYGDLFSQCKAWLLFLTGIILLAVSAFNYKKILKKQSRIYTAYLAAGGVFLLFTLLSACFSQYSSIAFWGAHDRAEGALILCCYILLLFYTMYAYRTERDCRNLFIALGIVVTVSSFLGSFQYFGHDLFQTDFSKLLTVFPWDFDRIKKISLQSSSGRLYGTFYHWDYAGSFAAIAAPVFFVPALFAKNLRARLALWSMALLSVWLLLGSTSRAGIVGVVFALIFGIVFFWKILTEHWKISLSAFAFVMIALIGVNTVSHGKIFSRIPSLLSDVSAVFQNSSGNDYLSQLPVKDISVKNGGTIEIVTQNNDVLNAALKQNSLDLKDGSGRSVSIQMQNGLSAITDPRFQRIGFGLTMMGLDQEFPGIAVSIDGQPQFFFRIDSGDKLQMTNSAGTVDIDSLKTPPTFGFKGKEKLGSARGYIWSRALPMASERLLLGAGPDTFELYFPQNDLLGKYWAYGTANMLVDKPHNLYLQTLLGEGGVALAAFLAMMLLYLIDSFRLYAMKREYQKNQIRGIALCLGIVGYLFAGLFNDSVVSVAPAFWILLGAGIAINFQNRRELSNGPADDGEKETD</sequence>
<feature type="transmembrane region" description="Helical" evidence="5">
    <location>
        <begin position="75"/>
        <end position="93"/>
    </location>
</feature>
<feature type="transmembrane region" description="Helical" evidence="5">
    <location>
        <begin position="602"/>
        <end position="619"/>
    </location>
</feature>
<keyword evidence="8" id="KW-1185">Reference proteome</keyword>
<comment type="caution">
    <text evidence="7">The sequence shown here is derived from an EMBL/GenBank/DDBJ whole genome shotgun (WGS) entry which is preliminary data.</text>
</comment>
<dbReference type="Proteomes" id="UP000469440">
    <property type="component" value="Unassembled WGS sequence"/>
</dbReference>
<evidence type="ECO:0000256" key="1">
    <source>
        <dbReference type="ARBA" id="ARBA00004141"/>
    </source>
</evidence>
<feature type="transmembrane region" description="Helical" evidence="5">
    <location>
        <begin position="258"/>
        <end position="274"/>
    </location>
</feature>
<evidence type="ECO:0000313" key="7">
    <source>
        <dbReference type="EMBL" id="MVB12546.1"/>
    </source>
</evidence>
<evidence type="ECO:0000256" key="2">
    <source>
        <dbReference type="ARBA" id="ARBA00022692"/>
    </source>
</evidence>
<feature type="transmembrane region" description="Helical" evidence="5">
    <location>
        <begin position="169"/>
        <end position="188"/>
    </location>
</feature>
<accession>A0A6N8I319</accession>
<keyword evidence="4 5" id="KW-0472">Membrane</keyword>
<evidence type="ECO:0000256" key="3">
    <source>
        <dbReference type="ARBA" id="ARBA00022989"/>
    </source>
</evidence>
<comment type="subcellular location">
    <subcellularLocation>
        <location evidence="1">Membrane</location>
        <topology evidence="1">Multi-pass membrane protein</topology>
    </subcellularLocation>
</comment>
<feature type="transmembrane region" description="Helical" evidence="5">
    <location>
        <begin position="580"/>
        <end position="596"/>
    </location>
</feature>
<protein>
    <submittedName>
        <fullName evidence="7">O-Antigen ligase</fullName>
    </submittedName>
</protein>
<keyword evidence="7" id="KW-0436">Ligase</keyword>
<keyword evidence="2 5" id="KW-0812">Transmembrane</keyword>
<feature type="transmembrane region" description="Helical" evidence="5">
    <location>
        <begin position="232"/>
        <end position="251"/>
    </location>
</feature>
<feature type="transmembrane region" description="Helical" evidence="5">
    <location>
        <begin position="105"/>
        <end position="127"/>
    </location>
</feature>
<feature type="transmembrane region" description="Helical" evidence="5">
    <location>
        <begin position="536"/>
        <end position="560"/>
    </location>
</feature>
<dbReference type="InterPro" id="IPR051533">
    <property type="entry name" value="WaaL-like"/>
</dbReference>
<name>A0A6N8I319_9FIRM</name>
<dbReference type="GO" id="GO:0016874">
    <property type="term" value="F:ligase activity"/>
    <property type="evidence" value="ECO:0007669"/>
    <property type="project" value="UniProtKB-KW"/>
</dbReference>
<feature type="transmembrane region" description="Helical" evidence="5">
    <location>
        <begin position="139"/>
        <end position="157"/>
    </location>
</feature>
<evidence type="ECO:0000256" key="4">
    <source>
        <dbReference type="ARBA" id="ARBA00023136"/>
    </source>
</evidence>
<evidence type="ECO:0000256" key="5">
    <source>
        <dbReference type="SAM" id="Phobius"/>
    </source>
</evidence>
<dbReference type="PANTHER" id="PTHR37422">
    <property type="entry name" value="TEICHURONIC ACID BIOSYNTHESIS PROTEIN TUAE"/>
    <property type="match status" value="1"/>
</dbReference>
<gene>
    <name evidence="7" type="ORF">CAFE_32860</name>
</gene>
<organism evidence="7 8">
    <name type="scientific">Caproicibacter fermentans</name>
    <dbReference type="NCBI Taxonomy" id="2576756"/>
    <lineage>
        <taxon>Bacteria</taxon>
        <taxon>Bacillati</taxon>
        <taxon>Bacillota</taxon>
        <taxon>Clostridia</taxon>
        <taxon>Eubacteriales</taxon>
        <taxon>Acutalibacteraceae</taxon>
        <taxon>Caproicibacter</taxon>
    </lineage>
</organism>
<dbReference type="EMBL" id="VWXL01000100">
    <property type="protein sequence ID" value="MVB12546.1"/>
    <property type="molecule type" value="Genomic_DNA"/>
</dbReference>
<feature type="transmembrane region" description="Helical" evidence="5">
    <location>
        <begin position="31"/>
        <end position="50"/>
    </location>
</feature>
<dbReference type="OrthoDB" id="1762823at2"/>